<dbReference type="Gene3D" id="1.10.10.60">
    <property type="entry name" value="Homeodomain-like"/>
    <property type="match status" value="1"/>
</dbReference>
<evidence type="ECO:0000256" key="1">
    <source>
        <dbReference type="ARBA" id="ARBA00023015"/>
    </source>
</evidence>
<keyword evidence="2" id="KW-0238">DNA-binding</keyword>
<dbReference type="Proteomes" id="UP001430193">
    <property type="component" value="Unassembled WGS sequence"/>
</dbReference>
<dbReference type="InterPro" id="IPR018062">
    <property type="entry name" value="HTH_AraC-typ_CS"/>
</dbReference>
<evidence type="ECO:0000259" key="4">
    <source>
        <dbReference type="PROSITE" id="PS01124"/>
    </source>
</evidence>
<dbReference type="Pfam" id="PF12833">
    <property type="entry name" value="HTH_18"/>
    <property type="match status" value="1"/>
</dbReference>
<keyword evidence="1" id="KW-0805">Transcription regulation</keyword>
<protein>
    <submittedName>
        <fullName evidence="5">Helix-turn-helix transcriptional regulator</fullName>
    </submittedName>
</protein>
<dbReference type="PANTHER" id="PTHR46796">
    <property type="entry name" value="HTH-TYPE TRANSCRIPTIONAL ACTIVATOR RHAS-RELATED"/>
    <property type="match status" value="1"/>
</dbReference>
<evidence type="ECO:0000256" key="3">
    <source>
        <dbReference type="ARBA" id="ARBA00023163"/>
    </source>
</evidence>
<accession>A0ABS2KD35</accession>
<dbReference type="InterPro" id="IPR050204">
    <property type="entry name" value="AraC_XylS_family_regulators"/>
</dbReference>
<sequence>MSTDLGQPRGVLHPELAVGEFKHERRPPSPALAGLVEHYWYVSWDLRNLPAQQQETLPHPNVHYVVEPGLTAIYGVHTGRYVRMLEGRSHAFGIKFKAGAFHPFYGKPVSGLMDRSLQAQDIFGTDADTFERQVLLHDDVGAMVHAAEHLLLSNLPKDDPEVARISELVANIAADRSITSVETLAAQCGLTKRSLQRFFNQYVGVSPKWVINRYRLHEAIAQVQAGSSVAWTELALQLGYFDHAHFIRDFRKLIGRSPADYAKTLRKP</sequence>
<feature type="domain" description="HTH araC/xylS-type" evidence="4">
    <location>
        <begin position="163"/>
        <end position="264"/>
    </location>
</feature>
<dbReference type="SUPFAM" id="SSF46689">
    <property type="entry name" value="Homeodomain-like"/>
    <property type="match status" value="1"/>
</dbReference>
<name>A0ABS2KD35_9GAMM</name>
<dbReference type="SMART" id="SM00342">
    <property type="entry name" value="HTH_ARAC"/>
    <property type="match status" value="1"/>
</dbReference>
<dbReference type="InterPro" id="IPR018060">
    <property type="entry name" value="HTH_AraC"/>
</dbReference>
<gene>
    <name evidence="5" type="ORF">ISS99_06090</name>
</gene>
<dbReference type="EMBL" id="JADIKF010000037">
    <property type="protein sequence ID" value="MBM7129086.1"/>
    <property type="molecule type" value="Genomic_DNA"/>
</dbReference>
<proteinExistence type="predicted"/>
<evidence type="ECO:0000256" key="2">
    <source>
        <dbReference type="ARBA" id="ARBA00023125"/>
    </source>
</evidence>
<reference evidence="5" key="1">
    <citation type="submission" date="2020-10" db="EMBL/GenBank/DDBJ databases">
        <title>Phylogeny of dyella-like bacteria.</title>
        <authorList>
            <person name="Fu J."/>
        </authorList>
    </citation>
    <scope>NUCLEOTIDE SEQUENCE</scope>
    <source>
        <strain evidence="5">DHON07</strain>
    </source>
</reference>
<dbReference type="Pfam" id="PF20240">
    <property type="entry name" value="DUF6597"/>
    <property type="match status" value="1"/>
</dbReference>
<dbReference type="RefSeq" id="WP_204630717.1">
    <property type="nucleotide sequence ID" value="NZ_BSOC01000004.1"/>
</dbReference>
<keyword evidence="6" id="KW-1185">Reference proteome</keyword>
<organism evidence="5 6">
    <name type="scientific">Dyella mobilis</name>
    <dbReference type="NCBI Taxonomy" id="1849582"/>
    <lineage>
        <taxon>Bacteria</taxon>
        <taxon>Pseudomonadati</taxon>
        <taxon>Pseudomonadota</taxon>
        <taxon>Gammaproteobacteria</taxon>
        <taxon>Lysobacterales</taxon>
        <taxon>Rhodanobacteraceae</taxon>
        <taxon>Dyella</taxon>
    </lineage>
</organism>
<evidence type="ECO:0000313" key="5">
    <source>
        <dbReference type="EMBL" id="MBM7129086.1"/>
    </source>
</evidence>
<keyword evidence="3" id="KW-0804">Transcription</keyword>
<evidence type="ECO:0000313" key="6">
    <source>
        <dbReference type="Proteomes" id="UP001430193"/>
    </source>
</evidence>
<dbReference type="PROSITE" id="PS00041">
    <property type="entry name" value="HTH_ARAC_FAMILY_1"/>
    <property type="match status" value="1"/>
</dbReference>
<comment type="caution">
    <text evidence="5">The sequence shown here is derived from an EMBL/GenBank/DDBJ whole genome shotgun (WGS) entry which is preliminary data.</text>
</comment>
<dbReference type="PROSITE" id="PS01124">
    <property type="entry name" value="HTH_ARAC_FAMILY_2"/>
    <property type="match status" value="1"/>
</dbReference>
<dbReference type="InterPro" id="IPR009057">
    <property type="entry name" value="Homeodomain-like_sf"/>
</dbReference>
<dbReference type="InterPro" id="IPR046532">
    <property type="entry name" value="DUF6597"/>
</dbReference>